<dbReference type="RefSeq" id="WP_251531189.1">
    <property type="nucleotide sequence ID" value="NZ_JBEFCX010000606.1"/>
</dbReference>
<dbReference type="Pfam" id="PF08242">
    <property type="entry name" value="Methyltransf_12"/>
    <property type="match status" value="1"/>
</dbReference>
<feature type="domain" description="Methyltransferase type 12" evidence="2">
    <location>
        <begin position="51"/>
        <end position="145"/>
    </location>
</feature>
<dbReference type="Proteomes" id="UP001482520">
    <property type="component" value="Unassembled WGS sequence"/>
</dbReference>
<dbReference type="InterPro" id="IPR029063">
    <property type="entry name" value="SAM-dependent_MTases_sf"/>
</dbReference>
<keyword evidence="3" id="KW-0808">Transferase</keyword>
<dbReference type="PANTHER" id="PTHR43861">
    <property type="entry name" value="TRANS-ACONITATE 2-METHYLTRANSFERASE-RELATED"/>
    <property type="match status" value="1"/>
</dbReference>
<evidence type="ECO:0000313" key="4">
    <source>
        <dbReference type="Proteomes" id="UP001482520"/>
    </source>
</evidence>
<dbReference type="EMBL" id="JBEGDP010000003">
    <property type="protein sequence ID" value="MEQ7846510.1"/>
    <property type="molecule type" value="Genomic_DNA"/>
</dbReference>
<reference evidence="3 4" key="1">
    <citation type="submission" date="2024-02" db="EMBL/GenBank/DDBJ databases">
        <title>Full genome sequence of Nocardioides kribbensis.</title>
        <authorList>
            <person name="Poletto B.L."/>
            <person name="Silva G."/>
            <person name="Galante D."/>
            <person name="Campos K.R."/>
            <person name="Santos M.B.N."/>
            <person name="Sacchi C.T."/>
        </authorList>
    </citation>
    <scope>NUCLEOTIDE SEQUENCE [LARGE SCALE GENOMIC DNA]</scope>
    <source>
        <strain evidence="3 4">O4R</strain>
    </source>
</reference>
<dbReference type="InterPro" id="IPR013217">
    <property type="entry name" value="Methyltransf_12"/>
</dbReference>
<evidence type="ECO:0000313" key="3">
    <source>
        <dbReference type="EMBL" id="MEQ7846510.1"/>
    </source>
</evidence>
<dbReference type="CDD" id="cd02440">
    <property type="entry name" value="AdoMet_MTases"/>
    <property type="match status" value="1"/>
</dbReference>
<accession>A0ABV1NVH5</accession>
<comment type="caution">
    <text evidence="3">The sequence shown here is derived from an EMBL/GenBank/DDBJ whole genome shotgun (WGS) entry which is preliminary data.</text>
</comment>
<evidence type="ECO:0000256" key="1">
    <source>
        <dbReference type="SAM" id="MobiDB-lite"/>
    </source>
</evidence>
<protein>
    <submittedName>
        <fullName evidence="3">Methyltransferase</fullName>
    </submittedName>
</protein>
<keyword evidence="3" id="KW-0489">Methyltransferase</keyword>
<feature type="region of interest" description="Disordered" evidence="1">
    <location>
        <begin position="1"/>
        <end position="25"/>
    </location>
</feature>
<sequence>MAASERPPARPDERSQERPSERRAAARTAVVWAALQEALGAGGAGRPLDVLDIGGGTGGLAVRVAELGHRVSVVDPSPDALASLARRARERGVEVSGQQGDLSTLAEVVGPASADVVLCHGVLEVVDEPAAALASLRAAMRPEATLSLLVAQHHAAVVARAMAGHFGQALAMLDAPSGAPVAGGRARSGRRFTRDELEGLLRGAGLEVLSVDGVRVFADLVPGSLLDLEPGASAALVELERAVARRSEYLPLATQLHVLAR</sequence>
<name>A0ABV1NVH5_9ACTN</name>
<dbReference type="GO" id="GO:0032259">
    <property type="term" value="P:methylation"/>
    <property type="evidence" value="ECO:0007669"/>
    <property type="project" value="UniProtKB-KW"/>
</dbReference>
<evidence type="ECO:0000259" key="2">
    <source>
        <dbReference type="Pfam" id="PF08242"/>
    </source>
</evidence>
<feature type="compositionally biased region" description="Basic and acidic residues" evidence="1">
    <location>
        <begin position="7"/>
        <end position="24"/>
    </location>
</feature>
<dbReference type="SUPFAM" id="SSF53335">
    <property type="entry name" value="S-adenosyl-L-methionine-dependent methyltransferases"/>
    <property type="match status" value="1"/>
</dbReference>
<dbReference type="GO" id="GO:0008168">
    <property type="term" value="F:methyltransferase activity"/>
    <property type="evidence" value="ECO:0007669"/>
    <property type="project" value="UniProtKB-KW"/>
</dbReference>
<gene>
    <name evidence="3" type="ORF">V6R90_04400</name>
</gene>
<proteinExistence type="predicted"/>
<organism evidence="3 4">
    <name type="scientific">Nocardioides kribbensis</name>
    <dbReference type="NCBI Taxonomy" id="305517"/>
    <lineage>
        <taxon>Bacteria</taxon>
        <taxon>Bacillati</taxon>
        <taxon>Actinomycetota</taxon>
        <taxon>Actinomycetes</taxon>
        <taxon>Propionibacteriales</taxon>
        <taxon>Nocardioidaceae</taxon>
        <taxon>Nocardioides</taxon>
    </lineage>
</organism>
<keyword evidence="4" id="KW-1185">Reference proteome</keyword>
<dbReference type="Gene3D" id="3.40.50.150">
    <property type="entry name" value="Vaccinia Virus protein VP39"/>
    <property type="match status" value="1"/>
</dbReference>